<keyword evidence="1" id="KW-0812">Transmembrane</keyword>
<keyword evidence="1" id="KW-0472">Membrane</keyword>
<organism evidence="2">
    <name type="scientific">Phage sp. ctHEp8</name>
    <dbReference type="NCBI Taxonomy" id="2825790"/>
    <lineage>
        <taxon>Viruses</taxon>
    </lineage>
</organism>
<evidence type="ECO:0000256" key="1">
    <source>
        <dbReference type="SAM" id="Phobius"/>
    </source>
</evidence>
<proteinExistence type="predicted"/>
<feature type="transmembrane region" description="Helical" evidence="1">
    <location>
        <begin position="21"/>
        <end position="41"/>
    </location>
</feature>
<sequence length="45" mass="5363">MAFHNFFLLLPLPSGEVWLKFWVYSLISWLCVYCAICRGIMQAFF</sequence>
<evidence type="ECO:0000313" key="2">
    <source>
        <dbReference type="EMBL" id="DAF87150.1"/>
    </source>
</evidence>
<protein>
    <submittedName>
        <fullName evidence="2">Uncharacterized protein</fullName>
    </submittedName>
</protein>
<keyword evidence="1" id="KW-1133">Transmembrane helix</keyword>
<dbReference type="EMBL" id="BK015959">
    <property type="protein sequence ID" value="DAF87150.1"/>
    <property type="molecule type" value="Genomic_DNA"/>
</dbReference>
<reference evidence="2" key="1">
    <citation type="journal article" date="2021" name="Proc. Natl. Acad. Sci. U.S.A.">
        <title>A Catalog of Tens of Thousands of Viruses from Human Metagenomes Reveals Hidden Associations with Chronic Diseases.</title>
        <authorList>
            <person name="Tisza M.J."/>
            <person name="Buck C.B."/>
        </authorList>
    </citation>
    <scope>NUCLEOTIDE SEQUENCE</scope>
    <source>
        <strain evidence="2">CtHEp8</strain>
    </source>
</reference>
<name>A0A8S5TY65_9VIRU</name>
<accession>A0A8S5TY65</accession>